<proteinExistence type="predicted"/>
<dbReference type="InterPro" id="IPR000212">
    <property type="entry name" value="DNA_helicase_UvrD/REP"/>
</dbReference>
<dbReference type="PANTHER" id="PTHR11070">
    <property type="entry name" value="UVRD / RECB / PCRA DNA HELICASE FAMILY MEMBER"/>
    <property type="match status" value="1"/>
</dbReference>
<dbReference type="InterPro" id="IPR027417">
    <property type="entry name" value="P-loop_NTPase"/>
</dbReference>
<accession>J9G940</accession>
<organism evidence="7">
    <name type="scientific">gut metagenome</name>
    <dbReference type="NCBI Taxonomy" id="749906"/>
    <lineage>
        <taxon>unclassified sequences</taxon>
        <taxon>metagenomes</taxon>
        <taxon>organismal metagenomes</taxon>
    </lineage>
</organism>
<evidence type="ECO:0000256" key="3">
    <source>
        <dbReference type="ARBA" id="ARBA00022806"/>
    </source>
</evidence>
<reference evidence="7" key="1">
    <citation type="journal article" date="2012" name="PLoS ONE">
        <title>Gene sets for utilization of primary and secondary nutrition supplies in the distal gut of endangered iberian lynx.</title>
        <authorList>
            <person name="Alcaide M."/>
            <person name="Messina E."/>
            <person name="Richter M."/>
            <person name="Bargiela R."/>
            <person name="Peplies J."/>
            <person name="Huws S.A."/>
            <person name="Newbold C.J."/>
            <person name="Golyshin P.N."/>
            <person name="Simon M.A."/>
            <person name="Lopez G."/>
            <person name="Yakimov M.M."/>
            <person name="Ferrer M."/>
        </authorList>
    </citation>
    <scope>NUCLEOTIDE SEQUENCE</scope>
</reference>
<protein>
    <submittedName>
        <fullName evidence="7">UvrD/REP helicase</fullName>
    </submittedName>
</protein>
<dbReference type="GO" id="GO:0000725">
    <property type="term" value="P:recombinational repair"/>
    <property type="evidence" value="ECO:0007669"/>
    <property type="project" value="TreeGrafter"/>
</dbReference>
<dbReference type="PANTHER" id="PTHR11070:SF2">
    <property type="entry name" value="ATP-DEPENDENT DNA HELICASE SRS2"/>
    <property type="match status" value="1"/>
</dbReference>
<evidence type="ECO:0000256" key="2">
    <source>
        <dbReference type="ARBA" id="ARBA00022801"/>
    </source>
</evidence>
<feature type="domain" description="UvrD-like helicase C-terminal" evidence="6">
    <location>
        <begin position="2"/>
        <end position="46"/>
    </location>
</feature>
<name>J9G940_9ZZZZ</name>
<keyword evidence="2" id="KW-0378">Hydrolase</keyword>
<dbReference type="Pfam" id="PF13361">
    <property type="entry name" value="UvrD_C"/>
    <property type="match status" value="1"/>
</dbReference>
<dbReference type="GO" id="GO:0005524">
    <property type="term" value="F:ATP binding"/>
    <property type="evidence" value="ECO:0007669"/>
    <property type="project" value="UniProtKB-KW"/>
</dbReference>
<dbReference type="GO" id="GO:0043138">
    <property type="term" value="F:3'-5' DNA helicase activity"/>
    <property type="evidence" value="ECO:0007669"/>
    <property type="project" value="TreeGrafter"/>
</dbReference>
<keyword evidence="4" id="KW-0067">ATP-binding</keyword>
<dbReference type="SUPFAM" id="SSF52540">
    <property type="entry name" value="P-loop containing nucleoside triphosphate hydrolases"/>
    <property type="match status" value="1"/>
</dbReference>
<dbReference type="EMBL" id="AMCI01002191">
    <property type="protein sequence ID" value="EJX03374.1"/>
    <property type="molecule type" value="Genomic_DNA"/>
</dbReference>
<dbReference type="GO" id="GO:0016787">
    <property type="term" value="F:hydrolase activity"/>
    <property type="evidence" value="ECO:0007669"/>
    <property type="project" value="UniProtKB-KW"/>
</dbReference>
<comment type="caution">
    <text evidence="7">The sequence shown here is derived from an EMBL/GenBank/DDBJ whole genome shotgun (WGS) entry which is preliminary data.</text>
</comment>
<evidence type="ECO:0000256" key="5">
    <source>
        <dbReference type="SAM" id="MobiDB-lite"/>
    </source>
</evidence>
<dbReference type="Gene3D" id="3.40.50.300">
    <property type="entry name" value="P-loop containing nucleotide triphosphate hydrolases"/>
    <property type="match status" value="1"/>
</dbReference>
<sequence>AGSEEGLFPHFSAINDKRGPGVDEERRLMYVAITRAKKKLVITNCESRMQYGETRSNEPSSFLSEIPEELLDQRDLCRRQYGYDDRSERYQRRDNGYSGWERPSFGGTSRSSGYGSDHHDSRYSSRERDDWRHGLSGRNAGTYRSKEEPLVKRRAEAAANDAFGYCLGDSVEHKKFGFRDG</sequence>
<evidence type="ECO:0000256" key="4">
    <source>
        <dbReference type="ARBA" id="ARBA00022840"/>
    </source>
</evidence>
<feature type="non-terminal residue" evidence="7">
    <location>
        <position position="1"/>
    </location>
</feature>
<dbReference type="AlphaFoldDB" id="J9G940"/>
<feature type="compositionally biased region" description="Basic and acidic residues" evidence="5">
    <location>
        <begin position="116"/>
        <end position="133"/>
    </location>
</feature>
<dbReference type="InterPro" id="IPR014017">
    <property type="entry name" value="DNA_helicase_UvrD-like_C"/>
</dbReference>
<dbReference type="GO" id="GO:0003677">
    <property type="term" value="F:DNA binding"/>
    <property type="evidence" value="ECO:0007669"/>
    <property type="project" value="InterPro"/>
</dbReference>
<gene>
    <name evidence="7" type="ORF">EVA_08519</name>
</gene>
<evidence type="ECO:0000313" key="7">
    <source>
        <dbReference type="EMBL" id="EJX03374.1"/>
    </source>
</evidence>
<evidence type="ECO:0000256" key="1">
    <source>
        <dbReference type="ARBA" id="ARBA00022741"/>
    </source>
</evidence>
<feature type="region of interest" description="Disordered" evidence="5">
    <location>
        <begin position="88"/>
        <end position="150"/>
    </location>
</feature>
<keyword evidence="3 7" id="KW-0347">Helicase</keyword>
<evidence type="ECO:0000259" key="6">
    <source>
        <dbReference type="Pfam" id="PF13361"/>
    </source>
</evidence>
<keyword evidence="1" id="KW-0547">Nucleotide-binding</keyword>